<reference evidence="1 2" key="1">
    <citation type="journal article" date="2022" name="Microbiol. Resour. Announc.">
        <title>Complete Genome Sequences of Thermus Strains Isolated from Senami Hot Spring in Japan.</title>
        <authorList>
            <person name="Miyazaki K."/>
        </authorList>
    </citation>
    <scope>NUCLEOTIDE SEQUENCE [LARGE SCALE GENOMIC DNA]</scope>
    <source>
        <strain evidence="1 2">SNM4-1</strain>
        <plasmid evidence="1 2">pTbrSNM4-1b</plasmid>
    </source>
</reference>
<evidence type="ECO:0000313" key="2">
    <source>
        <dbReference type="Proteomes" id="UP000831120"/>
    </source>
</evidence>
<dbReference type="EMBL" id="AP025594">
    <property type="protein sequence ID" value="BDG17709.1"/>
    <property type="molecule type" value="Genomic_DNA"/>
</dbReference>
<evidence type="ECO:0000313" key="1">
    <source>
        <dbReference type="EMBL" id="BDG17709.1"/>
    </source>
</evidence>
<proteinExistence type="predicted"/>
<protein>
    <submittedName>
        <fullName evidence="1">Uncharacterized protein</fullName>
    </submittedName>
</protein>
<dbReference type="Proteomes" id="UP000831120">
    <property type="component" value="Plasmid pTbrSNM4-1b"/>
</dbReference>
<organism evidence="1 2">
    <name type="scientific">Thermus brockianus</name>
    <dbReference type="NCBI Taxonomy" id="56956"/>
    <lineage>
        <taxon>Bacteria</taxon>
        <taxon>Thermotogati</taxon>
        <taxon>Deinococcota</taxon>
        <taxon>Deinococci</taxon>
        <taxon>Thermales</taxon>
        <taxon>Thermaceae</taxon>
        <taxon>Thermus</taxon>
    </lineage>
</organism>
<sequence>MGGGEEGEGGQDASRGLALGVVLVAHGPEEFVLGGDLVEDFSQSQVPLALSPFRGSSALGNVA</sequence>
<name>A0ABM7XMW8_THEBO</name>
<accession>A0ABM7XMW8</accession>
<keyword evidence="2" id="KW-1185">Reference proteome</keyword>
<keyword evidence="1" id="KW-0614">Plasmid</keyword>
<geneLocation type="plasmid" evidence="1 2">
    <name>pTbrSNM4-1b</name>
</geneLocation>
<gene>
    <name evidence="1" type="ORF">TbrSNM41_24430</name>
</gene>